<keyword evidence="2" id="KW-0342">GTP-binding</keyword>
<dbReference type="InterPro" id="IPR005225">
    <property type="entry name" value="Small_GTP-bd"/>
</dbReference>
<evidence type="ECO:0000256" key="2">
    <source>
        <dbReference type="ARBA" id="ARBA00023134"/>
    </source>
</evidence>
<dbReference type="Pfam" id="PF00071">
    <property type="entry name" value="Ras"/>
    <property type="match status" value="1"/>
</dbReference>
<dbReference type="InterPro" id="IPR027417">
    <property type="entry name" value="P-loop_NTPase"/>
</dbReference>
<dbReference type="PANTHER" id="PTHR24072">
    <property type="entry name" value="RHO FAMILY GTPASE"/>
    <property type="match status" value="1"/>
</dbReference>
<dbReference type="SMART" id="SM00173">
    <property type="entry name" value="RAS"/>
    <property type="match status" value="1"/>
</dbReference>
<evidence type="ECO:0000313" key="3">
    <source>
        <dbReference type="EMBL" id="CAL1282497.1"/>
    </source>
</evidence>
<dbReference type="PROSITE" id="PS51421">
    <property type="entry name" value="RAS"/>
    <property type="match status" value="1"/>
</dbReference>
<dbReference type="AlphaFoldDB" id="A0AAV2AFQ0"/>
<dbReference type="GO" id="GO:0035006">
    <property type="term" value="P:melanization defense response"/>
    <property type="evidence" value="ECO:0007669"/>
    <property type="project" value="UniProtKB-ARBA"/>
</dbReference>
<name>A0AAV2AFQ0_9ARAC</name>
<dbReference type="GO" id="GO:0003924">
    <property type="term" value="F:GTPase activity"/>
    <property type="evidence" value="ECO:0007669"/>
    <property type="project" value="InterPro"/>
</dbReference>
<proteinExistence type="predicted"/>
<dbReference type="Proteomes" id="UP001497382">
    <property type="component" value="Unassembled WGS sequence"/>
</dbReference>
<dbReference type="SUPFAM" id="SSF52540">
    <property type="entry name" value="P-loop containing nucleoside triphosphate hydrolases"/>
    <property type="match status" value="1"/>
</dbReference>
<keyword evidence="4" id="KW-1185">Reference proteome</keyword>
<protein>
    <submittedName>
        <fullName evidence="3">Uncharacterized protein</fullName>
    </submittedName>
</protein>
<comment type="caution">
    <text evidence="3">The sequence shown here is derived from an EMBL/GenBank/DDBJ whole genome shotgun (WGS) entry which is preliminary data.</text>
</comment>
<dbReference type="InterPro" id="IPR001806">
    <property type="entry name" value="Small_GTPase"/>
</dbReference>
<dbReference type="NCBIfam" id="TIGR00231">
    <property type="entry name" value="small_GTP"/>
    <property type="match status" value="1"/>
</dbReference>
<dbReference type="Gene3D" id="3.40.50.300">
    <property type="entry name" value="P-loop containing nucleotide triphosphate hydrolases"/>
    <property type="match status" value="1"/>
</dbReference>
<dbReference type="PROSITE" id="PS51420">
    <property type="entry name" value="RHO"/>
    <property type="match status" value="1"/>
</dbReference>
<evidence type="ECO:0000313" key="4">
    <source>
        <dbReference type="Proteomes" id="UP001497382"/>
    </source>
</evidence>
<dbReference type="GO" id="GO:0022412">
    <property type="term" value="P:cellular process involved in reproduction in multicellular organism"/>
    <property type="evidence" value="ECO:0007669"/>
    <property type="project" value="UniProtKB-ARBA"/>
</dbReference>
<sequence>MAGTKEDSKCIRCNVVGDVGVGKTSLLLAYEMNRFPHEIDLIKARCSSPFISVAVKCASWTVDLVDTVTFESDACMRPLFYRDAQVFLACFSIVLPSSVESLETQLIPEITNYCPETPYILVGTQIDLRHDAITVKRLAEDNLKPITPEEGKKLAEELEAVKYIECSVFTQEGMKDLMEEIVLAAAVVPEKKRECSCFVF</sequence>
<dbReference type="GO" id="GO:0007264">
    <property type="term" value="P:small GTPase-mediated signal transduction"/>
    <property type="evidence" value="ECO:0007669"/>
    <property type="project" value="InterPro"/>
</dbReference>
<dbReference type="GO" id="GO:0005525">
    <property type="term" value="F:GTP binding"/>
    <property type="evidence" value="ECO:0007669"/>
    <property type="project" value="UniProtKB-KW"/>
</dbReference>
<dbReference type="SMART" id="SM00174">
    <property type="entry name" value="RHO"/>
    <property type="match status" value="1"/>
</dbReference>
<evidence type="ECO:0000256" key="1">
    <source>
        <dbReference type="ARBA" id="ARBA00022741"/>
    </source>
</evidence>
<reference evidence="3 4" key="1">
    <citation type="submission" date="2024-04" db="EMBL/GenBank/DDBJ databases">
        <authorList>
            <person name="Rising A."/>
            <person name="Reimegard J."/>
            <person name="Sonavane S."/>
            <person name="Akerstrom W."/>
            <person name="Nylinder S."/>
            <person name="Hedman E."/>
            <person name="Kallberg Y."/>
        </authorList>
    </citation>
    <scope>NUCLEOTIDE SEQUENCE [LARGE SCALE GENOMIC DNA]</scope>
</reference>
<dbReference type="PRINTS" id="PR00449">
    <property type="entry name" value="RASTRNSFRMNG"/>
</dbReference>
<organism evidence="3 4">
    <name type="scientific">Larinioides sclopetarius</name>
    <dbReference type="NCBI Taxonomy" id="280406"/>
    <lineage>
        <taxon>Eukaryota</taxon>
        <taxon>Metazoa</taxon>
        <taxon>Ecdysozoa</taxon>
        <taxon>Arthropoda</taxon>
        <taxon>Chelicerata</taxon>
        <taxon>Arachnida</taxon>
        <taxon>Araneae</taxon>
        <taxon>Araneomorphae</taxon>
        <taxon>Entelegynae</taxon>
        <taxon>Araneoidea</taxon>
        <taxon>Araneidae</taxon>
        <taxon>Larinioides</taxon>
    </lineage>
</organism>
<dbReference type="GO" id="GO:0003006">
    <property type="term" value="P:developmental process involved in reproduction"/>
    <property type="evidence" value="ECO:0007669"/>
    <property type="project" value="UniProtKB-ARBA"/>
</dbReference>
<dbReference type="SMART" id="SM00175">
    <property type="entry name" value="RAB"/>
    <property type="match status" value="1"/>
</dbReference>
<dbReference type="PROSITE" id="PS51419">
    <property type="entry name" value="RAB"/>
    <property type="match status" value="1"/>
</dbReference>
<dbReference type="InterPro" id="IPR003578">
    <property type="entry name" value="Small_GTPase_Rho"/>
</dbReference>
<keyword evidence="1" id="KW-0547">Nucleotide-binding</keyword>
<dbReference type="GO" id="GO:0001667">
    <property type="term" value="P:ameboidal-type cell migration"/>
    <property type="evidence" value="ECO:0007669"/>
    <property type="project" value="UniProtKB-ARBA"/>
</dbReference>
<dbReference type="EMBL" id="CAXIEN010000156">
    <property type="protein sequence ID" value="CAL1282497.1"/>
    <property type="molecule type" value="Genomic_DNA"/>
</dbReference>
<gene>
    <name evidence="3" type="ORF">LARSCL_LOCUS12109</name>
</gene>
<accession>A0AAV2AFQ0</accession>
<dbReference type="GO" id="GO:0035099">
    <property type="term" value="P:hemocyte migration"/>
    <property type="evidence" value="ECO:0007669"/>
    <property type="project" value="UniProtKB-ARBA"/>
</dbReference>
<dbReference type="CDD" id="cd00157">
    <property type="entry name" value="Rho"/>
    <property type="match status" value="1"/>
</dbReference>